<dbReference type="InterPro" id="IPR040046">
    <property type="entry name" value="FAM228"/>
</dbReference>
<sequence>MRSMIYQKKAGGTVKVHKRDTVDQIVDDGIREKTQLDLFKRPKHIKRQGPRALSAPASTVSLGSGSQSNQSAKTQDWLNESTIIELQKKAINESHATKQLYTNFMETERTFVKSLEDYLTHKEFTDLRKKELLHKRWTEEVYEPIRKKILDTIDKSDRNETDYLKREKHRKFLEHLNKKGVVFLDGDDREESSVEAVNSLGKVKTKPLLDPLHTESRQRTEDEKTILLCMTGHHYTNSDLRKVRLPLLSPGARSVTMPCYSIENMPRNKNRCSVYGNSAKTSFDFRSWAMAAQELQIPHKRMFAEQPPFGKPPVVLPKVPFIDPEDFADKIVNTNPFNLHMANLKAEVEAMKEFFQIQQQADVEQKELLNQDNQQKI</sequence>
<dbReference type="OrthoDB" id="9905773at2759"/>
<dbReference type="Proteomes" id="UP000678393">
    <property type="component" value="Unassembled WGS sequence"/>
</dbReference>
<keyword evidence="4" id="KW-1185">Reference proteome</keyword>
<evidence type="ECO:0000256" key="2">
    <source>
        <dbReference type="SAM" id="MobiDB-lite"/>
    </source>
</evidence>
<feature type="region of interest" description="Disordered" evidence="2">
    <location>
        <begin position="42"/>
        <end position="74"/>
    </location>
</feature>
<accession>A0A8S4A4D9</accession>
<protein>
    <recommendedName>
        <fullName evidence="5">Protein FAM228B</fullName>
    </recommendedName>
</protein>
<evidence type="ECO:0000256" key="1">
    <source>
        <dbReference type="ARBA" id="ARBA00007753"/>
    </source>
</evidence>
<evidence type="ECO:0000313" key="3">
    <source>
        <dbReference type="EMBL" id="CAG5133846.1"/>
    </source>
</evidence>
<dbReference type="PANTHER" id="PTHR28584:SF1">
    <property type="entry name" value="PROTEIN FAM228B"/>
    <property type="match status" value="1"/>
</dbReference>
<proteinExistence type="inferred from homology"/>
<name>A0A8S4A4D9_9EUPU</name>
<feature type="compositionally biased region" description="Polar residues" evidence="2">
    <location>
        <begin position="56"/>
        <end position="74"/>
    </location>
</feature>
<comment type="similarity">
    <text evidence="1">Belongs to the FAM228 family.</text>
</comment>
<comment type="caution">
    <text evidence="3">The sequence shown here is derived from an EMBL/GenBank/DDBJ whole genome shotgun (WGS) entry which is preliminary data.</text>
</comment>
<evidence type="ECO:0000313" key="4">
    <source>
        <dbReference type="Proteomes" id="UP000678393"/>
    </source>
</evidence>
<dbReference type="EMBL" id="CAJHNH020006545">
    <property type="protein sequence ID" value="CAG5133846.1"/>
    <property type="molecule type" value="Genomic_DNA"/>
</dbReference>
<evidence type="ECO:0008006" key="5">
    <source>
        <dbReference type="Google" id="ProtNLM"/>
    </source>
</evidence>
<dbReference type="AlphaFoldDB" id="A0A8S4A4D9"/>
<organism evidence="3 4">
    <name type="scientific">Candidula unifasciata</name>
    <dbReference type="NCBI Taxonomy" id="100452"/>
    <lineage>
        <taxon>Eukaryota</taxon>
        <taxon>Metazoa</taxon>
        <taxon>Spiralia</taxon>
        <taxon>Lophotrochozoa</taxon>
        <taxon>Mollusca</taxon>
        <taxon>Gastropoda</taxon>
        <taxon>Heterobranchia</taxon>
        <taxon>Euthyneura</taxon>
        <taxon>Panpulmonata</taxon>
        <taxon>Eupulmonata</taxon>
        <taxon>Stylommatophora</taxon>
        <taxon>Helicina</taxon>
        <taxon>Helicoidea</taxon>
        <taxon>Geomitridae</taxon>
        <taxon>Candidula</taxon>
    </lineage>
</organism>
<reference evidence="3" key="1">
    <citation type="submission" date="2021-04" db="EMBL/GenBank/DDBJ databases">
        <authorList>
            <consortium name="Molecular Ecology Group"/>
        </authorList>
    </citation>
    <scope>NUCLEOTIDE SEQUENCE</scope>
</reference>
<gene>
    <name evidence="3" type="ORF">CUNI_LOCUS19404</name>
</gene>
<dbReference type="PANTHER" id="PTHR28584">
    <property type="entry name" value="FAMILY WITH SEQUENCE SIMILARITY 228 MEMBER A"/>
    <property type="match status" value="1"/>
</dbReference>